<organism evidence="2 3">
    <name type="scientific">Candidatus Nealsonbacteria bacterium CG18_big_fil_WC_8_21_14_2_50_37_10</name>
    <dbReference type="NCBI Taxonomy" id="1974717"/>
    <lineage>
        <taxon>Bacteria</taxon>
        <taxon>Candidatus Nealsoniibacteriota</taxon>
    </lineage>
</organism>
<dbReference type="Pfam" id="PF08308">
    <property type="entry name" value="PEGA"/>
    <property type="match status" value="1"/>
</dbReference>
<comment type="caution">
    <text evidence="2">The sequence shown here is derived from an EMBL/GenBank/DDBJ whole genome shotgun (WGS) entry which is preliminary data.</text>
</comment>
<reference evidence="2 3" key="1">
    <citation type="submission" date="2017-09" db="EMBL/GenBank/DDBJ databases">
        <title>Depth-based differentiation of microbial function through sediment-hosted aquifers and enrichment of novel symbionts in the deep terrestrial subsurface.</title>
        <authorList>
            <person name="Probst A.J."/>
            <person name="Ladd B."/>
            <person name="Jarett J.K."/>
            <person name="Geller-Mcgrath D.E."/>
            <person name="Sieber C.M."/>
            <person name="Emerson J.B."/>
            <person name="Anantharaman K."/>
            <person name="Thomas B.C."/>
            <person name="Malmstrom R."/>
            <person name="Stieglmeier M."/>
            <person name="Klingl A."/>
            <person name="Woyke T."/>
            <person name="Ryan C.M."/>
            <person name="Banfield J.F."/>
        </authorList>
    </citation>
    <scope>NUCLEOTIDE SEQUENCE [LARGE SCALE GENOMIC DNA]</scope>
    <source>
        <strain evidence="2">CG18_big_fil_WC_8_21_14_2_50_37_10</strain>
    </source>
</reference>
<sequence length="494" mass="56837">MTERTRTILFLICFALFVLTAHTIIFYSQGYRIDLNPPHGGKTITQTGGLFLKTEPKQVEIYLDGKLKKKTDFFFGSALIENLLPRKYKIEVKKEGYEPWEKNLEVKEKEVIEVKNIVLIPENPNFSILTEGIKEFWFSPDGKKIILKENPPAGGENGWALKLYDLERNVKSHLIDDKDVYPKGCDLLSLEFSKDSKEIYLNIGLQPTLHPPASGSLKEQEKNFVLGLDKVPPVLTERKITPQTEDIVTSQVFNGENYYLDNSGHLFKSSSKAKNGDERKFIDYPSAAKGEDEGEAFIDYGEKLTEKSFPVKAETEYKLNIFPDDTHPPPYIFLRENKTLYLFSPNSKSFEKFFENASFLKISPDLKKLLLLSDYEIWILFLKEIVSQPQRKAGEQLFLVRLSEKIGDCFWLNSDYLIFNAANKIKIAEIDDRDKINIVDIAEVDELPFISTHRPLSEEEARVFENPEIFWNQFDKKLYILSGENLSQSGKLLP</sequence>
<dbReference type="InterPro" id="IPR013229">
    <property type="entry name" value="PEGA"/>
</dbReference>
<dbReference type="EMBL" id="PCUC01000045">
    <property type="protein sequence ID" value="PIQ07346.1"/>
    <property type="molecule type" value="Genomic_DNA"/>
</dbReference>
<dbReference type="Proteomes" id="UP000230778">
    <property type="component" value="Unassembled WGS sequence"/>
</dbReference>
<accession>A0A2H0FKW6</accession>
<dbReference type="AlphaFoldDB" id="A0A2H0FKW6"/>
<gene>
    <name evidence="2" type="ORF">COW72_00805</name>
</gene>
<evidence type="ECO:0000259" key="1">
    <source>
        <dbReference type="Pfam" id="PF08308"/>
    </source>
</evidence>
<proteinExistence type="predicted"/>
<protein>
    <recommendedName>
        <fullName evidence="1">PEGA domain-containing protein</fullName>
    </recommendedName>
</protein>
<feature type="domain" description="PEGA" evidence="1">
    <location>
        <begin position="48"/>
        <end position="115"/>
    </location>
</feature>
<evidence type="ECO:0000313" key="2">
    <source>
        <dbReference type="EMBL" id="PIQ07346.1"/>
    </source>
</evidence>
<name>A0A2H0FKW6_9BACT</name>
<evidence type="ECO:0000313" key="3">
    <source>
        <dbReference type="Proteomes" id="UP000230778"/>
    </source>
</evidence>